<keyword evidence="3 5" id="KW-1133">Transmembrane helix</keyword>
<dbReference type="InterPro" id="IPR007667">
    <property type="entry name" value="Hypoxia_induced_domain"/>
</dbReference>
<dbReference type="GO" id="GO:0033617">
    <property type="term" value="P:mitochondrial respiratory chain complex IV assembly"/>
    <property type="evidence" value="ECO:0007669"/>
    <property type="project" value="TreeGrafter"/>
</dbReference>
<evidence type="ECO:0000256" key="1">
    <source>
        <dbReference type="ARBA" id="ARBA00004173"/>
    </source>
</evidence>
<dbReference type="HOGENOM" id="CLU_079101_1_0_1"/>
<dbReference type="Proteomes" id="UP000054477">
    <property type="component" value="Unassembled WGS sequence"/>
</dbReference>
<evidence type="ECO:0000313" key="7">
    <source>
        <dbReference type="EMBL" id="KIJ93571.1"/>
    </source>
</evidence>
<gene>
    <name evidence="7" type="ORF">K443DRAFT_12767</name>
</gene>
<dbReference type="PANTHER" id="PTHR28018">
    <property type="entry name" value="RESPIRATORY SUPERCOMPLEX FACTOR 2, MITOCHONDRIAL"/>
    <property type="match status" value="1"/>
</dbReference>
<name>A0A0C9X7J7_9AGAR</name>
<evidence type="ECO:0000313" key="8">
    <source>
        <dbReference type="Proteomes" id="UP000054477"/>
    </source>
</evidence>
<dbReference type="AlphaFoldDB" id="A0A0C9X7J7"/>
<evidence type="ECO:0000256" key="4">
    <source>
        <dbReference type="ARBA" id="ARBA00023136"/>
    </source>
</evidence>
<accession>A0A0C9X7J7</accession>
<evidence type="ECO:0000259" key="6">
    <source>
        <dbReference type="PROSITE" id="PS51503"/>
    </source>
</evidence>
<keyword evidence="8" id="KW-1185">Reference proteome</keyword>
<dbReference type="OrthoDB" id="1915122at2759"/>
<dbReference type="EMBL" id="KN838836">
    <property type="protein sequence ID" value="KIJ93571.1"/>
    <property type="molecule type" value="Genomic_DNA"/>
</dbReference>
<protein>
    <recommendedName>
        <fullName evidence="6">HIG1 domain-containing protein</fullName>
    </recommendedName>
</protein>
<comment type="subcellular location">
    <subcellularLocation>
        <location evidence="1">Mitochondrion</location>
    </subcellularLocation>
</comment>
<sequence>MNKKREIGKHQTHLVNYEGTFFPSPPRATQKEQEEHAAAARRGAMEGTLVSGGAALAASYYLHRNVESYRRLPLSLKALGIIIIVAPCLSIQAERRGLEYERSQWEGEVLRILDEKQLRDEKRWQSLTLKDKVGDWAARHEYSIILGGWAASLGLAGAIISRNKYQTYPQKIVQARMWAQGLTIGLVIAAGALTQSKRSESAKQASHDHSWKDLLDQQERDRQMEEAALKRAALPQPSA</sequence>
<keyword evidence="2 5" id="KW-0812">Transmembrane</keyword>
<dbReference type="PANTHER" id="PTHR28018:SF3">
    <property type="entry name" value="RESPIRATORY SUPERCOMPLEX FACTOR 2, MITOCHONDRIAL"/>
    <property type="match status" value="1"/>
</dbReference>
<organism evidence="7 8">
    <name type="scientific">Laccaria amethystina LaAM-08-1</name>
    <dbReference type="NCBI Taxonomy" id="1095629"/>
    <lineage>
        <taxon>Eukaryota</taxon>
        <taxon>Fungi</taxon>
        <taxon>Dikarya</taxon>
        <taxon>Basidiomycota</taxon>
        <taxon>Agaricomycotina</taxon>
        <taxon>Agaricomycetes</taxon>
        <taxon>Agaricomycetidae</taxon>
        <taxon>Agaricales</taxon>
        <taxon>Agaricineae</taxon>
        <taxon>Hydnangiaceae</taxon>
        <taxon>Laccaria</taxon>
    </lineage>
</organism>
<reference evidence="8" key="2">
    <citation type="submission" date="2015-01" db="EMBL/GenBank/DDBJ databases">
        <title>Evolutionary Origins and Diversification of the Mycorrhizal Mutualists.</title>
        <authorList>
            <consortium name="DOE Joint Genome Institute"/>
            <consortium name="Mycorrhizal Genomics Consortium"/>
            <person name="Kohler A."/>
            <person name="Kuo A."/>
            <person name="Nagy L.G."/>
            <person name="Floudas D."/>
            <person name="Copeland A."/>
            <person name="Barry K.W."/>
            <person name="Cichocki N."/>
            <person name="Veneault-Fourrey C."/>
            <person name="LaButti K."/>
            <person name="Lindquist E.A."/>
            <person name="Lipzen A."/>
            <person name="Lundell T."/>
            <person name="Morin E."/>
            <person name="Murat C."/>
            <person name="Riley R."/>
            <person name="Ohm R."/>
            <person name="Sun H."/>
            <person name="Tunlid A."/>
            <person name="Henrissat B."/>
            <person name="Grigoriev I.V."/>
            <person name="Hibbett D.S."/>
            <person name="Martin F."/>
        </authorList>
    </citation>
    <scope>NUCLEOTIDE SEQUENCE [LARGE SCALE GENOMIC DNA]</scope>
    <source>
        <strain evidence="8">LaAM-08-1</strain>
    </source>
</reference>
<evidence type="ECO:0000256" key="5">
    <source>
        <dbReference type="SAM" id="Phobius"/>
    </source>
</evidence>
<keyword evidence="4 5" id="KW-0472">Membrane</keyword>
<evidence type="ECO:0000256" key="3">
    <source>
        <dbReference type="ARBA" id="ARBA00022989"/>
    </source>
</evidence>
<evidence type="ECO:0000256" key="2">
    <source>
        <dbReference type="ARBA" id="ARBA00022692"/>
    </source>
</evidence>
<proteinExistence type="predicted"/>
<reference evidence="7 8" key="1">
    <citation type="submission" date="2014-04" db="EMBL/GenBank/DDBJ databases">
        <authorList>
            <consortium name="DOE Joint Genome Institute"/>
            <person name="Kuo A."/>
            <person name="Kohler A."/>
            <person name="Nagy L.G."/>
            <person name="Floudas D."/>
            <person name="Copeland A."/>
            <person name="Barry K.W."/>
            <person name="Cichocki N."/>
            <person name="Veneault-Fourrey C."/>
            <person name="LaButti K."/>
            <person name="Lindquist E.A."/>
            <person name="Lipzen A."/>
            <person name="Lundell T."/>
            <person name="Morin E."/>
            <person name="Murat C."/>
            <person name="Sun H."/>
            <person name="Tunlid A."/>
            <person name="Henrissat B."/>
            <person name="Grigoriev I.V."/>
            <person name="Hibbett D.S."/>
            <person name="Martin F."/>
            <person name="Nordberg H.P."/>
            <person name="Cantor M.N."/>
            <person name="Hua S.X."/>
        </authorList>
    </citation>
    <scope>NUCLEOTIDE SEQUENCE [LARGE SCALE GENOMIC DNA]</scope>
    <source>
        <strain evidence="7 8">LaAM-08-1</strain>
    </source>
</reference>
<feature type="transmembrane region" description="Helical" evidence="5">
    <location>
        <begin position="142"/>
        <end position="161"/>
    </location>
</feature>
<feature type="domain" description="HIG1" evidence="6">
    <location>
        <begin position="114"/>
        <end position="205"/>
    </location>
</feature>
<dbReference type="GO" id="GO:0005739">
    <property type="term" value="C:mitochondrion"/>
    <property type="evidence" value="ECO:0007669"/>
    <property type="project" value="UniProtKB-SubCell"/>
</dbReference>
<dbReference type="STRING" id="1095629.A0A0C9X7J7"/>
<dbReference type="InterPro" id="IPR040153">
    <property type="entry name" value="Rcf2"/>
</dbReference>
<feature type="transmembrane region" description="Helical" evidence="5">
    <location>
        <begin position="173"/>
        <end position="193"/>
    </location>
</feature>
<dbReference type="PROSITE" id="PS51503">
    <property type="entry name" value="HIG1"/>
    <property type="match status" value="1"/>
</dbReference>